<accession>A0A9P4MUF0</accession>
<feature type="repeat" description="ANK" evidence="3">
    <location>
        <begin position="85"/>
        <end position="118"/>
    </location>
</feature>
<dbReference type="EMBL" id="ML986848">
    <property type="protein sequence ID" value="KAF2257745.1"/>
    <property type="molecule type" value="Genomic_DNA"/>
</dbReference>
<reference evidence="5" key="1">
    <citation type="journal article" date="2020" name="Stud. Mycol.">
        <title>101 Dothideomycetes genomes: A test case for predicting lifestyles and emergence of pathogens.</title>
        <authorList>
            <person name="Haridas S."/>
            <person name="Albert R."/>
            <person name="Binder M."/>
            <person name="Bloem J."/>
            <person name="LaButti K."/>
            <person name="Salamov A."/>
            <person name="Andreopoulos B."/>
            <person name="Baker S."/>
            <person name="Barry K."/>
            <person name="Bills G."/>
            <person name="Bluhm B."/>
            <person name="Cannon C."/>
            <person name="Castanera R."/>
            <person name="Culley D."/>
            <person name="Daum C."/>
            <person name="Ezra D."/>
            <person name="Gonzalez J."/>
            <person name="Henrissat B."/>
            <person name="Kuo A."/>
            <person name="Liang C."/>
            <person name="Lipzen A."/>
            <person name="Lutzoni F."/>
            <person name="Magnuson J."/>
            <person name="Mondo S."/>
            <person name="Nolan M."/>
            <person name="Ohm R."/>
            <person name="Pangilinan J."/>
            <person name="Park H.-J."/>
            <person name="Ramirez L."/>
            <person name="Alfaro M."/>
            <person name="Sun H."/>
            <person name="Tritt A."/>
            <person name="Yoshinaga Y."/>
            <person name="Zwiers L.-H."/>
            <person name="Turgeon B."/>
            <person name="Goodwin S."/>
            <person name="Spatafora J."/>
            <person name="Crous P."/>
            <person name="Grigoriev I."/>
        </authorList>
    </citation>
    <scope>NUCLEOTIDE SEQUENCE [LARGE SCALE GENOMIC DNA]</scope>
    <source>
        <strain evidence="5">CBS 304.66</strain>
    </source>
</reference>
<dbReference type="AlphaFoldDB" id="A0A9P4MUF0"/>
<dbReference type="InterPro" id="IPR002110">
    <property type="entry name" value="Ankyrin_rpt"/>
</dbReference>
<keyword evidence="2 3" id="KW-0040">ANK repeat</keyword>
<sequence>MESISKQRLSVSFHDLLKGRYFPYGGRKEEEATIKTLLADHSCDVNIKDSLGRTLLSSAAMNGYDRAVELLLANNQVDVNSKDSSGWTPLLWAAINGHKRVVELILTNNQVDVNSKDSLGRTPLSWAAENGDERVVRLLLANDQVDIHKKDSLGRTPLWWAAANRHETIVKLLPRRRPQDVPPGTPPYLTMIWPIIWFLMFMAKRLQMHLQTSLSLDRLSEFPNKLRPPCTTMPWNVRPALVVLWGVCWMFYSRSASPQLDDSYLAWENELLNVNLGNSTYNIPFHIHSDFEI</sequence>
<keyword evidence="1" id="KW-0677">Repeat</keyword>
<dbReference type="PANTHER" id="PTHR24180">
    <property type="entry name" value="CYCLIN-DEPENDENT KINASE INHIBITOR 2C-RELATED"/>
    <property type="match status" value="1"/>
</dbReference>
<comment type="caution">
    <text evidence="4">The sequence shown here is derived from an EMBL/GenBank/DDBJ whole genome shotgun (WGS) entry which is preliminary data.</text>
</comment>
<organism evidence="4 5">
    <name type="scientific">Lojkania enalia</name>
    <dbReference type="NCBI Taxonomy" id="147567"/>
    <lineage>
        <taxon>Eukaryota</taxon>
        <taxon>Fungi</taxon>
        <taxon>Dikarya</taxon>
        <taxon>Ascomycota</taxon>
        <taxon>Pezizomycotina</taxon>
        <taxon>Dothideomycetes</taxon>
        <taxon>Pleosporomycetidae</taxon>
        <taxon>Pleosporales</taxon>
        <taxon>Pleosporales incertae sedis</taxon>
        <taxon>Lojkania</taxon>
    </lineage>
</organism>
<dbReference type="InterPro" id="IPR051637">
    <property type="entry name" value="Ank_repeat_dom-contain_49"/>
</dbReference>
<feature type="repeat" description="ANK" evidence="3">
    <location>
        <begin position="119"/>
        <end position="140"/>
    </location>
</feature>
<proteinExistence type="predicted"/>
<name>A0A9P4MUF0_9PLEO</name>
<keyword evidence="5" id="KW-1185">Reference proteome</keyword>
<dbReference type="Pfam" id="PF13637">
    <property type="entry name" value="Ank_4"/>
    <property type="match status" value="1"/>
</dbReference>
<dbReference type="PROSITE" id="PS50088">
    <property type="entry name" value="ANK_REPEAT"/>
    <property type="match status" value="2"/>
</dbReference>
<dbReference type="SMART" id="SM00248">
    <property type="entry name" value="ANK"/>
    <property type="match status" value="4"/>
</dbReference>
<evidence type="ECO:0000256" key="1">
    <source>
        <dbReference type="ARBA" id="ARBA00022737"/>
    </source>
</evidence>
<dbReference type="PROSITE" id="PS50297">
    <property type="entry name" value="ANK_REP_REGION"/>
    <property type="match status" value="1"/>
</dbReference>
<dbReference type="PANTHER" id="PTHR24180:SF42">
    <property type="entry name" value="FORK-HEAD DOMAIN-CONTAINING PROTEIN"/>
    <property type="match status" value="1"/>
</dbReference>
<evidence type="ECO:0000313" key="4">
    <source>
        <dbReference type="EMBL" id="KAF2257745.1"/>
    </source>
</evidence>
<evidence type="ECO:0000256" key="3">
    <source>
        <dbReference type="PROSITE-ProRule" id="PRU00023"/>
    </source>
</evidence>
<evidence type="ECO:0000313" key="5">
    <source>
        <dbReference type="Proteomes" id="UP000800093"/>
    </source>
</evidence>
<dbReference type="Proteomes" id="UP000800093">
    <property type="component" value="Unassembled WGS sequence"/>
</dbReference>
<dbReference type="Pfam" id="PF12796">
    <property type="entry name" value="Ank_2"/>
    <property type="match status" value="1"/>
</dbReference>
<protein>
    <submittedName>
        <fullName evidence="4">Ankyrin</fullName>
    </submittedName>
</protein>
<gene>
    <name evidence="4" type="ORF">CC78DRAFT_184673</name>
</gene>
<evidence type="ECO:0000256" key="2">
    <source>
        <dbReference type="ARBA" id="ARBA00023043"/>
    </source>
</evidence>
<dbReference type="Gene3D" id="1.25.40.20">
    <property type="entry name" value="Ankyrin repeat-containing domain"/>
    <property type="match status" value="1"/>
</dbReference>
<dbReference type="InterPro" id="IPR036770">
    <property type="entry name" value="Ankyrin_rpt-contain_sf"/>
</dbReference>
<dbReference type="SUPFAM" id="SSF48403">
    <property type="entry name" value="Ankyrin repeat"/>
    <property type="match status" value="1"/>
</dbReference>
<dbReference type="OrthoDB" id="20872at2759"/>